<dbReference type="InterPro" id="IPR002921">
    <property type="entry name" value="Fungal_lipase-type"/>
</dbReference>
<accession>A0A2T5I6H9</accession>
<dbReference type="Gene3D" id="3.40.50.1820">
    <property type="entry name" value="alpha/beta hydrolase"/>
    <property type="match status" value="1"/>
</dbReference>
<dbReference type="PANTHER" id="PTHR45856:SF24">
    <property type="entry name" value="FUNGAL LIPASE-LIKE DOMAIN-CONTAINING PROTEIN"/>
    <property type="match status" value="1"/>
</dbReference>
<dbReference type="InterPro" id="IPR029058">
    <property type="entry name" value="AB_hydrolase_fold"/>
</dbReference>
<dbReference type="CDD" id="cd00519">
    <property type="entry name" value="Lipase_3"/>
    <property type="match status" value="1"/>
</dbReference>
<evidence type="ECO:0000313" key="2">
    <source>
        <dbReference type="EMBL" id="PTQ79441.1"/>
    </source>
</evidence>
<evidence type="ECO:0000259" key="1">
    <source>
        <dbReference type="Pfam" id="PF01764"/>
    </source>
</evidence>
<name>A0A2T5I6H9_9PROT</name>
<organism evidence="2 3">
    <name type="scientific">Nitrosospira multiformis</name>
    <dbReference type="NCBI Taxonomy" id="1231"/>
    <lineage>
        <taxon>Bacteria</taxon>
        <taxon>Pseudomonadati</taxon>
        <taxon>Pseudomonadota</taxon>
        <taxon>Betaproteobacteria</taxon>
        <taxon>Nitrosomonadales</taxon>
        <taxon>Nitrosomonadaceae</taxon>
        <taxon>Nitrosospira</taxon>
    </lineage>
</organism>
<dbReference type="SUPFAM" id="SSF53474">
    <property type="entry name" value="alpha/beta-Hydrolases"/>
    <property type="match status" value="1"/>
</dbReference>
<sequence length="310" mass="35346">MEFYRHFNDAQRLADSIDDWEVDSFSWEKGYVACAFAAVAYEELPQFELKKAKRAKVIPCDRYQAHVARWFTEQRRASVRQLDTNAIIEIIVRERMVVVISKLTPVIFVSLRGTTFSFADFKADLDVRRVRYSLGFGESVKLHRGFLDAVLECFDEVVEKIASMNDDKHVLPVYITGHSLGGAMAAIFHARLAEREFHPFVHRRRSRIAPSVSCYTFGMPRYGDLAAKSVLPQPYHIFNEFDAIPTLPPTFIGFADSANEKCLNAIPEQTAILNKGNFALRSGKGVATVLGVSDHRMERYVERLDVMRNK</sequence>
<reference evidence="2 3" key="1">
    <citation type="submission" date="2018-04" db="EMBL/GenBank/DDBJ databases">
        <title>Active sludge and wastewater microbial communities from Klosterneuburg, Austria.</title>
        <authorList>
            <person name="Wagner M."/>
        </authorList>
    </citation>
    <scope>NUCLEOTIDE SEQUENCE [LARGE SCALE GENOMIC DNA]</scope>
    <source>
        <strain evidence="2 3">Nl12</strain>
    </source>
</reference>
<dbReference type="InterPro" id="IPR051218">
    <property type="entry name" value="Sec_MonoDiacylglyc_Lipase"/>
</dbReference>
<evidence type="ECO:0000313" key="3">
    <source>
        <dbReference type="Proteomes" id="UP000244152"/>
    </source>
</evidence>
<proteinExistence type="predicted"/>
<dbReference type="RefSeq" id="WP_107763052.1">
    <property type="nucleotide sequence ID" value="NZ_QAOK01000028.1"/>
</dbReference>
<feature type="domain" description="Fungal lipase-type" evidence="1">
    <location>
        <begin position="108"/>
        <end position="250"/>
    </location>
</feature>
<gene>
    <name evidence="2" type="ORF">C8R21_12852</name>
</gene>
<protein>
    <submittedName>
        <fullName evidence="2">Lipase (Class 3)</fullName>
    </submittedName>
</protein>
<dbReference type="Pfam" id="PF01764">
    <property type="entry name" value="Lipase_3"/>
    <property type="match status" value="1"/>
</dbReference>
<dbReference type="PANTHER" id="PTHR45856">
    <property type="entry name" value="ALPHA/BETA-HYDROLASES SUPERFAMILY PROTEIN"/>
    <property type="match status" value="1"/>
</dbReference>
<dbReference type="AlphaFoldDB" id="A0A2T5I6H9"/>
<dbReference type="GO" id="GO:0006629">
    <property type="term" value="P:lipid metabolic process"/>
    <property type="evidence" value="ECO:0007669"/>
    <property type="project" value="InterPro"/>
</dbReference>
<comment type="caution">
    <text evidence="2">The sequence shown here is derived from an EMBL/GenBank/DDBJ whole genome shotgun (WGS) entry which is preliminary data.</text>
</comment>
<dbReference type="Proteomes" id="UP000244152">
    <property type="component" value="Unassembled WGS sequence"/>
</dbReference>
<dbReference type="EMBL" id="QAOK01000028">
    <property type="protein sequence ID" value="PTQ79441.1"/>
    <property type="molecule type" value="Genomic_DNA"/>
</dbReference>